<reference evidence="1" key="1">
    <citation type="submission" date="2020-10" db="EMBL/GenBank/DDBJ databases">
        <title>Ca. Dormibacterota MAGs.</title>
        <authorList>
            <person name="Montgomery K."/>
        </authorList>
    </citation>
    <scope>NUCLEOTIDE SEQUENCE [LARGE SCALE GENOMIC DNA]</scope>
    <source>
        <strain evidence="1">SC8812_S17_10</strain>
    </source>
</reference>
<evidence type="ECO:0000313" key="2">
    <source>
        <dbReference type="Proteomes" id="UP000612893"/>
    </source>
</evidence>
<sequence length="47" mass="5158">MIGKPVFGALVDVSRSYLAGWLLRGPLFAGAVALPPGWRRSRLRHVL</sequence>
<organism evidence="1 2">
    <name type="scientific">Candidatus Nephthysia bennettiae</name>
    <dbReference type="NCBI Taxonomy" id="3127016"/>
    <lineage>
        <taxon>Bacteria</taxon>
        <taxon>Bacillati</taxon>
        <taxon>Candidatus Dormiibacterota</taxon>
        <taxon>Candidatus Dormibacteria</taxon>
        <taxon>Candidatus Dormibacterales</taxon>
        <taxon>Candidatus Dormibacteraceae</taxon>
        <taxon>Candidatus Nephthysia</taxon>
    </lineage>
</organism>
<name>A0A934K144_9BACT</name>
<gene>
    <name evidence="1" type="ORF">JF922_07605</name>
</gene>
<accession>A0A934K144</accession>
<comment type="caution">
    <text evidence="1">The sequence shown here is derived from an EMBL/GenBank/DDBJ whole genome shotgun (WGS) entry which is preliminary data.</text>
</comment>
<dbReference type="AlphaFoldDB" id="A0A934K144"/>
<keyword evidence="2" id="KW-1185">Reference proteome</keyword>
<proteinExistence type="predicted"/>
<dbReference type="EMBL" id="JAEKNR010000086">
    <property type="protein sequence ID" value="MBJ7597939.1"/>
    <property type="molecule type" value="Genomic_DNA"/>
</dbReference>
<dbReference type="Proteomes" id="UP000612893">
    <property type="component" value="Unassembled WGS sequence"/>
</dbReference>
<protein>
    <submittedName>
        <fullName evidence="1">Uncharacterized protein</fullName>
    </submittedName>
</protein>
<dbReference type="RefSeq" id="WP_338200583.1">
    <property type="nucleotide sequence ID" value="NZ_JAEKNR010000086.1"/>
</dbReference>
<evidence type="ECO:0000313" key="1">
    <source>
        <dbReference type="EMBL" id="MBJ7597939.1"/>
    </source>
</evidence>